<keyword evidence="3 6" id="KW-0187">Copper transport</keyword>
<evidence type="ECO:0000256" key="3">
    <source>
        <dbReference type="ARBA" id="ARBA00022796"/>
    </source>
</evidence>
<sequence length="148" mass="16535">MPRMGRTAMAPTNQSIHVHQRKSLMNMSFYWGSYGTVVFSHFPGFRTDMYYVALVGTFITAFFVEWLCHCQLIKPNTNNVVAGLIQTLMVTIRVSLAYVLMLALMSFNGGIFLIAVAGHALGFFLFGSRAFKKSASPEKSIDLPPMHC</sequence>
<keyword evidence="8" id="KW-1185">Reference proteome</keyword>
<gene>
    <name evidence="7" type="ORF">K2173_017125</name>
</gene>
<dbReference type="InterPro" id="IPR007274">
    <property type="entry name" value="Cop_transporter"/>
</dbReference>
<dbReference type="GO" id="GO:0005886">
    <property type="term" value="C:plasma membrane"/>
    <property type="evidence" value="ECO:0007669"/>
    <property type="project" value="TreeGrafter"/>
</dbReference>
<dbReference type="Proteomes" id="UP001159364">
    <property type="component" value="Linkage Group LG01"/>
</dbReference>
<reference evidence="7 8" key="1">
    <citation type="submission" date="2021-09" db="EMBL/GenBank/DDBJ databases">
        <title>Genomic insights and catalytic innovation underlie evolution of tropane alkaloids biosynthesis.</title>
        <authorList>
            <person name="Wang Y.-J."/>
            <person name="Tian T."/>
            <person name="Huang J.-P."/>
            <person name="Huang S.-X."/>
        </authorList>
    </citation>
    <scope>NUCLEOTIDE SEQUENCE [LARGE SCALE GENOMIC DNA]</scope>
    <source>
        <strain evidence="7">KIB-2018</strain>
        <tissue evidence="7">Leaf</tissue>
    </source>
</reference>
<dbReference type="AlphaFoldDB" id="A0AAV8U937"/>
<evidence type="ECO:0000313" key="8">
    <source>
        <dbReference type="Proteomes" id="UP001159364"/>
    </source>
</evidence>
<comment type="caution">
    <text evidence="6">Lacks conserved residue(s) required for the propagation of feature annotation.</text>
</comment>
<keyword evidence="4 6" id="KW-1133">Transmembrane helix</keyword>
<evidence type="ECO:0000256" key="6">
    <source>
        <dbReference type="RuleBase" id="RU367022"/>
    </source>
</evidence>
<evidence type="ECO:0000256" key="5">
    <source>
        <dbReference type="ARBA" id="ARBA00023136"/>
    </source>
</evidence>
<dbReference type="PANTHER" id="PTHR12483:SF24">
    <property type="entry name" value="COPPER TRANSPORTER 2-RELATED"/>
    <property type="match status" value="1"/>
</dbReference>
<comment type="similarity">
    <text evidence="1 6">Belongs to the copper transporter (Ctr) (TC 1.A.56) family. SLC31A subfamily.</text>
</comment>
<feature type="transmembrane region" description="Helical" evidence="6">
    <location>
        <begin position="80"/>
        <end position="105"/>
    </location>
</feature>
<evidence type="ECO:0000256" key="1">
    <source>
        <dbReference type="ARBA" id="ARBA00006921"/>
    </source>
</evidence>
<organism evidence="7 8">
    <name type="scientific">Erythroxylum novogranatense</name>
    <dbReference type="NCBI Taxonomy" id="1862640"/>
    <lineage>
        <taxon>Eukaryota</taxon>
        <taxon>Viridiplantae</taxon>
        <taxon>Streptophyta</taxon>
        <taxon>Embryophyta</taxon>
        <taxon>Tracheophyta</taxon>
        <taxon>Spermatophyta</taxon>
        <taxon>Magnoliopsida</taxon>
        <taxon>eudicotyledons</taxon>
        <taxon>Gunneridae</taxon>
        <taxon>Pentapetalae</taxon>
        <taxon>rosids</taxon>
        <taxon>fabids</taxon>
        <taxon>Malpighiales</taxon>
        <taxon>Erythroxylaceae</taxon>
        <taxon>Erythroxylum</taxon>
    </lineage>
</organism>
<feature type="transmembrane region" description="Helical" evidence="6">
    <location>
        <begin position="111"/>
        <end position="131"/>
    </location>
</feature>
<keyword evidence="6" id="KW-0406">Ion transport</keyword>
<proteinExistence type="inferred from homology"/>
<evidence type="ECO:0000256" key="4">
    <source>
        <dbReference type="ARBA" id="ARBA00022989"/>
    </source>
</evidence>
<dbReference type="GO" id="GO:0005375">
    <property type="term" value="F:copper ion transmembrane transporter activity"/>
    <property type="evidence" value="ECO:0007669"/>
    <property type="project" value="UniProtKB-UniRule"/>
</dbReference>
<evidence type="ECO:0000313" key="7">
    <source>
        <dbReference type="EMBL" id="KAJ8774679.1"/>
    </source>
</evidence>
<comment type="subcellular location">
    <subcellularLocation>
        <location evidence="6">Membrane</location>
        <topology evidence="6">Multi-pass membrane protein</topology>
    </subcellularLocation>
</comment>
<dbReference type="EMBL" id="JAIWQS010000001">
    <property type="protein sequence ID" value="KAJ8774679.1"/>
    <property type="molecule type" value="Genomic_DNA"/>
</dbReference>
<keyword evidence="6" id="KW-0186">Copper</keyword>
<evidence type="ECO:0000256" key="2">
    <source>
        <dbReference type="ARBA" id="ARBA00022692"/>
    </source>
</evidence>
<keyword evidence="2 6" id="KW-0812">Transmembrane</keyword>
<protein>
    <recommendedName>
        <fullName evidence="6">Copper transport protein</fullName>
    </recommendedName>
</protein>
<keyword evidence="6" id="KW-0813">Transport</keyword>
<keyword evidence="5 6" id="KW-0472">Membrane</keyword>
<dbReference type="PANTHER" id="PTHR12483">
    <property type="entry name" value="SOLUTE CARRIER FAMILY 31 COPPER TRANSPORTERS"/>
    <property type="match status" value="1"/>
</dbReference>
<feature type="transmembrane region" description="Helical" evidence="6">
    <location>
        <begin position="24"/>
        <end position="43"/>
    </location>
</feature>
<feature type="transmembrane region" description="Helical" evidence="6">
    <location>
        <begin position="49"/>
        <end position="68"/>
    </location>
</feature>
<comment type="caution">
    <text evidence="7">The sequence shown here is derived from an EMBL/GenBank/DDBJ whole genome shotgun (WGS) entry which is preliminary data.</text>
</comment>
<accession>A0AAV8U937</accession>
<dbReference type="Pfam" id="PF04145">
    <property type="entry name" value="Ctr"/>
    <property type="match status" value="1"/>
</dbReference>
<name>A0AAV8U937_9ROSI</name>